<dbReference type="STRING" id="1000565.METUNv1_03781"/>
<evidence type="ECO:0000313" key="3">
    <source>
        <dbReference type="Proteomes" id="UP000005019"/>
    </source>
</evidence>
<evidence type="ECO:0000313" key="2">
    <source>
        <dbReference type="EMBL" id="EGK69816.1"/>
    </source>
</evidence>
<keyword evidence="1" id="KW-0472">Membrane</keyword>
<dbReference type="OrthoDB" id="5507260at2"/>
<organism evidence="2 3">
    <name type="scientific">Methyloversatilis universalis (strain ATCC BAA-1314 / DSM 25237 / JCM 13912 / CCUG 52030 / FAM5)</name>
    <dbReference type="NCBI Taxonomy" id="1000565"/>
    <lineage>
        <taxon>Bacteria</taxon>
        <taxon>Pseudomonadati</taxon>
        <taxon>Pseudomonadota</taxon>
        <taxon>Betaproteobacteria</taxon>
        <taxon>Nitrosomonadales</taxon>
        <taxon>Sterolibacteriaceae</taxon>
        <taxon>Methyloversatilis</taxon>
    </lineage>
</organism>
<protein>
    <recommendedName>
        <fullName evidence="4">Glycosyl hydrolase</fullName>
    </recommendedName>
</protein>
<name>F5RHI4_METUF</name>
<evidence type="ECO:0000256" key="1">
    <source>
        <dbReference type="SAM" id="Phobius"/>
    </source>
</evidence>
<dbReference type="eggNOG" id="ENOG502Z8FP">
    <property type="taxonomic scope" value="Bacteria"/>
</dbReference>
<dbReference type="Gene3D" id="3.20.20.370">
    <property type="entry name" value="Glycoside hydrolase/deacetylase"/>
    <property type="match status" value="1"/>
</dbReference>
<sequence length="393" mass="43245">MYGLIVIGLLWAAFVFLLRRDMAVAWAEPCLRAPVLVFEGDDWGFGPSAQADALRDIAGVLRRYADVEGRPPVMTLGVVLSGPDPARPDEPEAGILLDDAAMRPVLDSISEGVRDRVFSLQLHGMQHYHPAVLDLACRADPALAAWRRQPLAATEDLPSPLQSRWTDASVLPSRPLAPADIRLRATAEVNEFARVFGRPPAVAVPPTFVWNDTVEAAWAAAGVRVIVTPGERYEARGRDGLPVDSGHLYRNGQRCASGLMAVVRNDYYEPVRGHRAPHGLEALARKWRQRRPLLLETHRSNFVGRHARHQDSLQALDELLARATRDFPDIRFLSVETLAAAYAEGGGLIDRRLTVRLQALIARVLLPGRRRKVALLLCGLSALALLGAVLPRF</sequence>
<reference evidence="2 3" key="1">
    <citation type="journal article" date="2011" name="J. Bacteriol.">
        <title>Genome sequence of Methyloversatilis universalis FAM5T, a methylotrophic representative of the order Rhodocyclales.</title>
        <authorList>
            <person name="Kittichotirat W."/>
            <person name="Good N.M."/>
            <person name="Hall R."/>
            <person name="Bringel F."/>
            <person name="Lajus A."/>
            <person name="Medigue C."/>
            <person name="Smalley N.E."/>
            <person name="Beck D."/>
            <person name="Bumgarner R."/>
            <person name="Vuilleumier S."/>
            <person name="Kalyuzhnaya M.G."/>
        </authorList>
    </citation>
    <scope>NUCLEOTIDE SEQUENCE [LARGE SCALE GENOMIC DNA]</scope>
    <source>
        <strain evidence="3">ATCC BAA-1314 / JCM 13912 / FAM5</strain>
    </source>
</reference>
<accession>F5RHI4</accession>
<dbReference type="SUPFAM" id="SSF88713">
    <property type="entry name" value="Glycoside hydrolase/deacetylase"/>
    <property type="match status" value="1"/>
</dbReference>
<comment type="caution">
    <text evidence="2">The sequence shown here is derived from an EMBL/GenBank/DDBJ whole genome shotgun (WGS) entry which is preliminary data.</text>
</comment>
<dbReference type="AlphaFoldDB" id="F5RHI4"/>
<dbReference type="Proteomes" id="UP000005019">
    <property type="component" value="Unassembled WGS sequence"/>
</dbReference>
<keyword evidence="1" id="KW-1133">Transmembrane helix</keyword>
<proteinExistence type="predicted"/>
<keyword evidence="1" id="KW-0812">Transmembrane</keyword>
<dbReference type="InterPro" id="IPR011330">
    <property type="entry name" value="Glyco_hydro/deAcase_b/a-brl"/>
</dbReference>
<dbReference type="EMBL" id="AFHG01000059">
    <property type="protein sequence ID" value="EGK69816.1"/>
    <property type="molecule type" value="Genomic_DNA"/>
</dbReference>
<keyword evidence="3" id="KW-1185">Reference proteome</keyword>
<feature type="transmembrane region" description="Helical" evidence="1">
    <location>
        <begin position="373"/>
        <end position="390"/>
    </location>
</feature>
<evidence type="ECO:0008006" key="4">
    <source>
        <dbReference type="Google" id="ProtNLM"/>
    </source>
</evidence>
<dbReference type="RefSeq" id="WP_008064382.1">
    <property type="nucleotide sequence ID" value="NZ_AFHG01000059.1"/>
</dbReference>
<dbReference type="GO" id="GO:0005975">
    <property type="term" value="P:carbohydrate metabolic process"/>
    <property type="evidence" value="ECO:0007669"/>
    <property type="project" value="InterPro"/>
</dbReference>
<gene>
    <name evidence="2" type="ORF">METUNv1_03781</name>
</gene>